<evidence type="ECO:0000256" key="7">
    <source>
        <dbReference type="ARBA" id="ARBA00023170"/>
    </source>
</evidence>
<keyword evidence="8" id="KW-0325">Glycoprotein</keyword>
<dbReference type="InterPro" id="IPR002233">
    <property type="entry name" value="ADR_fam"/>
</dbReference>
<evidence type="ECO:0000256" key="2">
    <source>
        <dbReference type="ARBA" id="ARBA00022475"/>
    </source>
</evidence>
<comment type="similarity">
    <text evidence="10">Belongs to the G-protein coupled receptor 1 family.</text>
</comment>
<keyword evidence="14" id="KW-1185">Reference proteome</keyword>
<comment type="subcellular location">
    <subcellularLocation>
        <location evidence="1">Cell membrane</location>
        <topology evidence="1">Multi-pass membrane protein</topology>
    </subcellularLocation>
</comment>
<feature type="region of interest" description="Disordered" evidence="11">
    <location>
        <begin position="372"/>
        <end position="395"/>
    </location>
</feature>
<evidence type="ECO:0000256" key="10">
    <source>
        <dbReference type="RuleBase" id="RU000688"/>
    </source>
</evidence>
<dbReference type="PROSITE" id="PS00237">
    <property type="entry name" value="G_PROTEIN_RECEP_F1_1"/>
    <property type="match status" value="1"/>
</dbReference>
<dbReference type="CDD" id="cd15063">
    <property type="entry name" value="7tmA_Octopamine_R"/>
    <property type="match status" value="1"/>
</dbReference>
<feature type="transmembrane region" description="Helical" evidence="12">
    <location>
        <begin position="80"/>
        <end position="107"/>
    </location>
</feature>
<dbReference type="GO" id="GO:0004935">
    <property type="term" value="F:adrenergic receptor activity"/>
    <property type="evidence" value="ECO:0007669"/>
    <property type="project" value="InterPro"/>
</dbReference>
<feature type="transmembrane region" description="Helical" evidence="12">
    <location>
        <begin position="156"/>
        <end position="176"/>
    </location>
</feature>
<keyword evidence="2" id="KW-1003">Cell membrane</keyword>
<evidence type="ECO:0000256" key="1">
    <source>
        <dbReference type="ARBA" id="ARBA00004651"/>
    </source>
</evidence>
<proteinExistence type="inferred from homology"/>
<evidence type="ECO:0000313" key="15">
    <source>
        <dbReference type="WBParaSite" id="PTRK_0000671200.1"/>
    </source>
</evidence>
<keyword evidence="3 10" id="KW-0812">Transmembrane</keyword>
<evidence type="ECO:0000259" key="13">
    <source>
        <dbReference type="PROSITE" id="PS50262"/>
    </source>
</evidence>
<keyword evidence="5 10" id="KW-0297">G-protein coupled receptor</keyword>
<evidence type="ECO:0000256" key="3">
    <source>
        <dbReference type="ARBA" id="ARBA00022692"/>
    </source>
</evidence>
<name>A0A0N4ZG34_PARTI</name>
<dbReference type="InterPro" id="IPR000276">
    <property type="entry name" value="GPCR_Rhodpsn"/>
</dbReference>
<evidence type="ECO:0000256" key="8">
    <source>
        <dbReference type="ARBA" id="ARBA00023180"/>
    </source>
</evidence>
<feature type="transmembrane region" description="Helical" evidence="12">
    <location>
        <begin position="197"/>
        <end position="220"/>
    </location>
</feature>
<dbReference type="Pfam" id="PF00001">
    <property type="entry name" value="7tm_1"/>
    <property type="match status" value="1"/>
</dbReference>
<dbReference type="PRINTS" id="PR00237">
    <property type="entry name" value="GPCRRHODOPSN"/>
</dbReference>
<dbReference type="GO" id="GO:0005886">
    <property type="term" value="C:plasma membrane"/>
    <property type="evidence" value="ECO:0007669"/>
    <property type="project" value="UniProtKB-SubCell"/>
</dbReference>
<keyword evidence="6 12" id="KW-0472">Membrane</keyword>
<feature type="transmembrane region" description="Helical" evidence="12">
    <location>
        <begin position="240"/>
        <end position="266"/>
    </location>
</feature>
<protein>
    <submittedName>
        <fullName evidence="15">G_PROTEIN_RECEP_F1_2 domain-containing protein</fullName>
    </submittedName>
</protein>
<evidence type="ECO:0000256" key="4">
    <source>
        <dbReference type="ARBA" id="ARBA00022989"/>
    </source>
</evidence>
<evidence type="ECO:0000256" key="5">
    <source>
        <dbReference type="ARBA" id="ARBA00023040"/>
    </source>
</evidence>
<dbReference type="PANTHER" id="PTHR24248">
    <property type="entry name" value="ADRENERGIC RECEPTOR-RELATED G-PROTEIN COUPLED RECEPTOR"/>
    <property type="match status" value="1"/>
</dbReference>
<feature type="transmembrane region" description="Helical" evidence="12">
    <location>
        <begin position="114"/>
        <end position="136"/>
    </location>
</feature>
<keyword evidence="9 10" id="KW-0807">Transducer</keyword>
<dbReference type="PANTHER" id="PTHR24248:SF174">
    <property type="entry name" value="TYRAMINE_OCTOPAMINE RECEPTOR"/>
    <property type="match status" value="1"/>
</dbReference>
<feature type="domain" description="G-protein coupled receptors family 1 profile" evidence="13">
    <location>
        <begin position="97"/>
        <end position="502"/>
    </location>
</feature>
<keyword evidence="7 10" id="KW-0675">Receptor</keyword>
<evidence type="ECO:0000256" key="6">
    <source>
        <dbReference type="ARBA" id="ARBA00023136"/>
    </source>
</evidence>
<evidence type="ECO:0000256" key="11">
    <source>
        <dbReference type="SAM" id="MobiDB-lite"/>
    </source>
</evidence>
<dbReference type="STRING" id="131310.A0A0N4ZG34"/>
<dbReference type="AlphaFoldDB" id="A0A0N4ZG34"/>
<keyword evidence="4 12" id="KW-1133">Transmembrane helix</keyword>
<evidence type="ECO:0000256" key="12">
    <source>
        <dbReference type="SAM" id="Phobius"/>
    </source>
</evidence>
<organism evidence="14 15">
    <name type="scientific">Parastrongyloides trichosuri</name>
    <name type="common">Possum-specific nematode worm</name>
    <dbReference type="NCBI Taxonomy" id="131310"/>
    <lineage>
        <taxon>Eukaryota</taxon>
        <taxon>Metazoa</taxon>
        <taxon>Ecdysozoa</taxon>
        <taxon>Nematoda</taxon>
        <taxon>Chromadorea</taxon>
        <taxon>Rhabditida</taxon>
        <taxon>Tylenchina</taxon>
        <taxon>Panagrolaimomorpha</taxon>
        <taxon>Strongyloidoidea</taxon>
        <taxon>Strongyloididae</taxon>
        <taxon>Parastrongyloides</taxon>
    </lineage>
</organism>
<feature type="transmembrane region" description="Helical" evidence="12">
    <location>
        <begin position="454"/>
        <end position="476"/>
    </location>
</feature>
<evidence type="ECO:0000313" key="14">
    <source>
        <dbReference type="Proteomes" id="UP000038045"/>
    </source>
</evidence>
<sequence>MADELSFLNTNISSHLYNEITLQHTKHHHYHHHESNHHSTNHHFIHFDSSNLSTSVADFEPNCTFYEWSLLKDRPSIPKIFSIVSVLSLLVVIVVFGNFMVILAVILRRRLRSATGLLILSLAVADLLVGLVILPFSIANEVLDYWIFGELWCTVWLTMDIWMCTASIYNLVAISLDRYIAIIKPLNYPMLVTKFRARCIVAAVWIGSFIICSPSFILASSHKADHQKSCQCTPANAGKAYIIFSASSSFYLPMIVVIFVYVRIYIAACAATKSIYSGAMAVPVVNSSGGYDGKYLKNLIMQSPSSLTKGTEQMPMLRIHRGSTVNALYCGRVDTLRVHNGCYTRDRNSSTSMSLDGDASCIIKGKDENLRLSSRGGSCKPNSIGKKSKSRSLSPNSTIQKQLSNITIDKRDEEKSLMKSASSAIFKLIKRGPKKRAAGAFEKRLSIEIKAAKTVAIVTGCFIFCWLGFSILYGFSIQTNDVVWSIVFWLGYLNSAINPVIYTVFNREFRTCFKRFLTCSHWSNSAKNELSKVYLYQANSFNSTTRQCQAQPTQSTKSYHSNQRKSNTLKKLVVTEE</sequence>
<dbReference type="SMART" id="SM01381">
    <property type="entry name" value="7TM_GPCR_Srsx"/>
    <property type="match status" value="1"/>
</dbReference>
<reference evidence="15" key="1">
    <citation type="submission" date="2017-02" db="UniProtKB">
        <authorList>
            <consortium name="WormBaseParasite"/>
        </authorList>
    </citation>
    <scope>IDENTIFICATION</scope>
</reference>
<dbReference type="SUPFAM" id="SSF81321">
    <property type="entry name" value="Family A G protein-coupled receptor-like"/>
    <property type="match status" value="1"/>
</dbReference>
<accession>A0A0N4ZG34</accession>
<evidence type="ECO:0000256" key="9">
    <source>
        <dbReference type="ARBA" id="ARBA00023224"/>
    </source>
</evidence>
<feature type="transmembrane region" description="Helical" evidence="12">
    <location>
        <begin position="482"/>
        <end position="505"/>
    </location>
</feature>
<dbReference type="Proteomes" id="UP000038045">
    <property type="component" value="Unplaced"/>
</dbReference>
<dbReference type="InterPro" id="IPR017452">
    <property type="entry name" value="GPCR_Rhodpsn_7TM"/>
</dbReference>
<dbReference type="Gene3D" id="1.20.1070.10">
    <property type="entry name" value="Rhodopsin 7-helix transmembrane proteins"/>
    <property type="match status" value="2"/>
</dbReference>
<dbReference type="PRINTS" id="PR01103">
    <property type="entry name" value="ADRENERGICR"/>
</dbReference>
<dbReference type="PROSITE" id="PS50262">
    <property type="entry name" value="G_PROTEIN_RECEP_F1_2"/>
    <property type="match status" value="1"/>
</dbReference>
<dbReference type="WBParaSite" id="PTRK_0000671200.1">
    <property type="protein sequence ID" value="PTRK_0000671200.1"/>
    <property type="gene ID" value="PTRK_0000671200"/>
</dbReference>